<gene>
    <name evidence="1" type="ORF">OP10G_2041</name>
</gene>
<dbReference type="STRING" id="661478.OP10G_2041"/>
<proteinExistence type="predicted"/>
<reference evidence="1 2" key="1">
    <citation type="journal article" date="2014" name="PLoS ONE">
        <title>The first complete genome sequence of the class fimbriimonadia in the phylum armatimonadetes.</title>
        <authorList>
            <person name="Hu Z.Y."/>
            <person name="Wang Y.Z."/>
            <person name="Im W.T."/>
            <person name="Wang S.Y."/>
            <person name="Zhao G.P."/>
            <person name="Zheng H.J."/>
            <person name="Quan Z.X."/>
        </authorList>
    </citation>
    <scope>NUCLEOTIDE SEQUENCE [LARGE SCALE GENOMIC DNA]</scope>
    <source>
        <strain evidence="1">Gsoil 348</strain>
    </source>
</reference>
<dbReference type="Proteomes" id="UP000027982">
    <property type="component" value="Chromosome"/>
</dbReference>
<dbReference type="EMBL" id="CP007139">
    <property type="protein sequence ID" value="AIE85409.1"/>
    <property type="molecule type" value="Genomic_DNA"/>
</dbReference>
<evidence type="ECO:0000313" key="1">
    <source>
        <dbReference type="EMBL" id="AIE85409.1"/>
    </source>
</evidence>
<name>A0A068NUY0_FIMGI</name>
<protein>
    <submittedName>
        <fullName evidence="1">Uncharacterized protein</fullName>
    </submittedName>
</protein>
<organism evidence="1 2">
    <name type="scientific">Fimbriimonas ginsengisoli Gsoil 348</name>
    <dbReference type="NCBI Taxonomy" id="661478"/>
    <lineage>
        <taxon>Bacteria</taxon>
        <taxon>Bacillati</taxon>
        <taxon>Armatimonadota</taxon>
        <taxon>Fimbriimonadia</taxon>
        <taxon>Fimbriimonadales</taxon>
        <taxon>Fimbriimonadaceae</taxon>
        <taxon>Fimbriimonas</taxon>
    </lineage>
</organism>
<sequence>MERNLDLFGPGRAPARLKFLLQEDRVYVRVLLEEGNRFVFITPKIEWQTIPEPPFEKWNMESAGLEMRGTGAFFSASLQGEPLGWASCGPLGEVLRAFHEARVTWRRDQGLDQL</sequence>
<dbReference type="KEGG" id="fgi:OP10G_2041"/>
<keyword evidence="2" id="KW-1185">Reference proteome</keyword>
<dbReference type="HOGENOM" id="CLU_2117404_0_0_0"/>
<evidence type="ECO:0000313" key="2">
    <source>
        <dbReference type="Proteomes" id="UP000027982"/>
    </source>
</evidence>
<dbReference type="RefSeq" id="WP_025226016.1">
    <property type="nucleotide sequence ID" value="NZ_CP007139.1"/>
</dbReference>
<dbReference type="AlphaFoldDB" id="A0A068NUY0"/>
<accession>A0A068NUY0</accession>